<dbReference type="GO" id="GO:0003700">
    <property type="term" value="F:DNA-binding transcription factor activity"/>
    <property type="evidence" value="ECO:0007669"/>
    <property type="project" value="InterPro"/>
</dbReference>
<evidence type="ECO:0000256" key="3">
    <source>
        <dbReference type="ARBA" id="ARBA00023163"/>
    </source>
</evidence>
<dbReference type="Pfam" id="PF02311">
    <property type="entry name" value="AraC_binding"/>
    <property type="match status" value="1"/>
</dbReference>
<dbReference type="PROSITE" id="PS01124">
    <property type="entry name" value="HTH_ARAC_FAMILY_2"/>
    <property type="match status" value="1"/>
</dbReference>
<evidence type="ECO:0000313" key="7">
    <source>
        <dbReference type="Proteomes" id="UP000284021"/>
    </source>
</evidence>
<dbReference type="AlphaFoldDB" id="A0A418XC32"/>
<keyword evidence="3" id="KW-0804">Transcription</keyword>
<dbReference type="PANTHER" id="PTHR46796:SF2">
    <property type="entry name" value="TRANSCRIPTIONAL REGULATORY PROTEIN"/>
    <property type="match status" value="1"/>
</dbReference>
<dbReference type="SUPFAM" id="SSF51215">
    <property type="entry name" value="Regulatory protein AraC"/>
    <property type="match status" value="1"/>
</dbReference>
<comment type="caution">
    <text evidence="6">The sequence shown here is derived from an EMBL/GenBank/DDBJ whole genome shotgun (WGS) entry which is preliminary data.</text>
</comment>
<dbReference type="RefSeq" id="WP_119955706.1">
    <property type="nucleotide sequence ID" value="NZ_QYUR01000006.1"/>
</dbReference>
<gene>
    <name evidence="6" type="ORF">D3879_18405</name>
</gene>
<dbReference type="SMART" id="SM00342">
    <property type="entry name" value="HTH_ARAC"/>
    <property type="match status" value="1"/>
</dbReference>
<evidence type="ECO:0000313" key="6">
    <source>
        <dbReference type="EMBL" id="RJG10020.1"/>
    </source>
</evidence>
<evidence type="ECO:0000256" key="1">
    <source>
        <dbReference type="ARBA" id="ARBA00023015"/>
    </source>
</evidence>
<dbReference type="PANTHER" id="PTHR46796">
    <property type="entry name" value="HTH-TYPE TRANSCRIPTIONAL ACTIVATOR RHAS-RELATED"/>
    <property type="match status" value="1"/>
</dbReference>
<dbReference type="GO" id="GO:0043565">
    <property type="term" value="F:sequence-specific DNA binding"/>
    <property type="evidence" value="ECO:0007669"/>
    <property type="project" value="InterPro"/>
</dbReference>
<comment type="function">
    <text evidence="4">Regulatory protein of the TOL plasmid xyl operons. XylS activates the xylXYZLTEGFJQKIH operon required for the degradation of toluene, m-xylene and p-xylene.</text>
</comment>
<organism evidence="6 7">
    <name type="scientific">Pseudomonas cavernicola</name>
    <dbReference type="NCBI Taxonomy" id="2320866"/>
    <lineage>
        <taxon>Bacteria</taxon>
        <taxon>Pseudomonadati</taxon>
        <taxon>Pseudomonadota</taxon>
        <taxon>Gammaproteobacteria</taxon>
        <taxon>Pseudomonadales</taxon>
        <taxon>Pseudomonadaceae</taxon>
        <taxon>Pseudomonas</taxon>
    </lineage>
</organism>
<dbReference type="InterPro" id="IPR018060">
    <property type="entry name" value="HTH_AraC"/>
</dbReference>
<accession>A0A418XC32</accession>
<keyword evidence="7" id="KW-1185">Reference proteome</keyword>
<dbReference type="Pfam" id="PF12833">
    <property type="entry name" value="HTH_18"/>
    <property type="match status" value="1"/>
</dbReference>
<dbReference type="InterPro" id="IPR037923">
    <property type="entry name" value="HTH-like"/>
</dbReference>
<proteinExistence type="predicted"/>
<protein>
    <submittedName>
        <fullName evidence="6">AraC family transcriptional regulator</fullName>
    </submittedName>
</protein>
<evidence type="ECO:0000259" key="5">
    <source>
        <dbReference type="PROSITE" id="PS01124"/>
    </source>
</evidence>
<dbReference type="SUPFAM" id="SSF46689">
    <property type="entry name" value="Homeodomain-like"/>
    <property type="match status" value="2"/>
</dbReference>
<sequence length="296" mass="32214">MGHHLSTGDAHFWQAAELGGLELLAARFVEHRFAPHVHEGYVIAVVEAGAERYRYRGVEHLAAAGSLALINPGEVHTGSKGHDEGWRYRVFYPEAQQIQAILTELELPAADLPAFVGSVHRDADLVATFSGLHRLLESGASALQQQTAWREALLALLQRHAQLAQPTTVGREPQSVARARELVRAQLAEPPSLEELAAAVNLSPFHFARVFRRATGLPPHAWLKQQRLEQARALLKAGCSAVSVAVQLGFADQSHLTRQFKQAYGVGPGEYRAACARSFRTLLPSGVVGIAAEKSQ</sequence>
<dbReference type="Proteomes" id="UP000284021">
    <property type="component" value="Unassembled WGS sequence"/>
</dbReference>
<dbReference type="EMBL" id="QYUR01000006">
    <property type="protein sequence ID" value="RJG10020.1"/>
    <property type="molecule type" value="Genomic_DNA"/>
</dbReference>
<keyword evidence="2" id="KW-0238">DNA-binding</keyword>
<evidence type="ECO:0000256" key="4">
    <source>
        <dbReference type="ARBA" id="ARBA00037345"/>
    </source>
</evidence>
<dbReference type="OrthoDB" id="9809338at2"/>
<evidence type="ECO:0000256" key="2">
    <source>
        <dbReference type="ARBA" id="ARBA00023125"/>
    </source>
</evidence>
<dbReference type="InterPro" id="IPR009057">
    <property type="entry name" value="Homeodomain-like_sf"/>
</dbReference>
<feature type="domain" description="HTH araC/xylS-type" evidence="5">
    <location>
        <begin position="177"/>
        <end position="274"/>
    </location>
</feature>
<name>A0A418XC32_9PSED</name>
<dbReference type="InterPro" id="IPR003313">
    <property type="entry name" value="AraC-bd"/>
</dbReference>
<dbReference type="InterPro" id="IPR050204">
    <property type="entry name" value="AraC_XylS_family_regulators"/>
</dbReference>
<reference evidence="6 7" key="1">
    <citation type="submission" date="2018-09" db="EMBL/GenBank/DDBJ databases">
        <authorList>
            <person name="Zhu H."/>
        </authorList>
    </citation>
    <scope>NUCLEOTIDE SEQUENCE [LARGE SCALE GENOMIC DNA]</scope>
    <source>
        <strain evidence="6 7">K1S02-6</strain>
    </source>
</reference>
<dbReference type="Gene3D" id="1.10.10.60">
    <property type="entry name" value="Homeodomain-like"/>
    <property type="match status" value="2"/>
</dbReference>
<keyword evidence="1" id="KW-0805">Transcription regulation</keyword>